<dbReference type="KEGG" id="cart:PA27867_2140"/>
<dbReference type="Proteomes" id="UP000092582">
    <property type="component" value="Chromosome 1"/>
</dbReference>
<evidence type="ECO:0000256" key="2">
    <source>
        <dbReference type="ARBA" id="ARBA00023315"/>
    </source>
</evidence>
<gene>
    <name evidence="5" type="ORF">PA27867_2140</name>
</gene>
<accession>A0A1B1BKD6</accession>
<dbReference type="PANTHER" id="PTHR10434:SF55">
    <property type="entry name" value="POSSIBLE ACYLTRANSFERASE"/>
    <property type="match status" value="1"/>
</dbReference>
<reference evidence="5 6" key="1">
    <citation type="submission" date="2016-06" db="EMBL/GenBank/DDBJ databases">
        <title>Genome sequencing of Cryobacterium arcticum PAMC 27867.</title>
        <authorList>
            <person name="Lee J."/>
            <person name="Kim O.-S."/>
        </authorList>
    </citation>
    <scope>NUCLEOTIDE SEQUENCE [LARGE SCALE GENOMIC DNA]</scope>
    <source>
        <strain evidence="5 6">PAMC 27867</strain>
    </source>
</reference>
<feature type="region of interest" description="Disordered" evidence="3">
    <location>
        <begin position="251"/>
        <end position="270"/>
    </location>
</feature>
<keyword evidence="6" id="KW-1185">Reference proteome</keyword>
<dbReference type="PANTHER" id="PTHR10434">
    <property type="entry name" value="1-ACYL-SN-GLYCEROL-3-PHOSPHATE ACYLTRANSFERASE"/>
    <property type="match status" value="1"/>
</dbReference>
<name>A0A1B1BKD6_9MICO</name>
<dbReference type="AlphaFoldDB" id="A0A1B1BKD6"/>
<dbReference type="CDD" id="cd07989">
    <property type="entry name" value="LPLAT_AGPAT-like"/>
    <property type="match status" value="1"/>
</dbReference>
<evidence type="ECO:0000313" key="5">
    <source>
        <dbReference type="EMBL" id="ANP73092.1"/>
    </source>
</evidence>
<keyword evidence="2 5" id="KW-0012">Acyltransferase</keyword>
<protein>
    <submittedName>
        <fullName evidence="5">Acyl-phosphate glycerol 3-phosphate acyltransferase</fullName>
    </submittedName>
</protein>
<keyword evidence="1 5" id="KW-0808">Transferase</keyword>
<evidence type="ECO:0000259" key="4">
    <source>
        <dbReference type="SMART" id="SM00563"/>
    </source>
</evidence>
<sequence length="270" mass="29802">MPDANVPESTVPDPASPASPVTGKGRSEKSKPSIFWLLAAIVVPAMNVAARYKITDGHKFPRQGAFVFSPNHYSEIDPIVMGMVSWKLGRLPRFLAKASLFKLPVAGWLLTKSGQIPVQRGGSVRGSEPVKAARRLVERGQMVVVYPEGSLTRDPELWPMRGKSGAVRIALEQGIPIVPAAHWGTQQLMERYSNKLHLFPRKTILVKIGDPLDLAEFRGRNLDTATLNEATAVVMDAITALLEDLRQEKAPVKRWNPSEHDQKETGRFEA</sequence>
<evidence type="ECO:0000256" key="3">
    <source>
        <dbReference type="SAM" id="MobiDB-lite"/>
    </source>
</evidence>
<dbReference type="GO" id="GO:0006654">
    <property type="term" value="P:phosphatidic acid biosynthetic process"/>
    <property type="evidence" value="ECO:0007669"/>
    <property type="project" value="TreeGrafter"/>
</dbReference>
<dbReference type="GO" id="GO:0005886">
    <property type="term" value="C:plasma membrane"/>
    <property type="evidence" value="ECO:0007669"/>
    <property type="project" value="TreeGrafter"/>
</dbReference>
<evidence type="ECO:0000313" key="6">
    <source>
        <dbReference type="Proteomes" id="UP000092582"/>
    </source>
</evidence>
<dbReference type="SMART" id="SM00563">
    <property type="entry name" value="PlsC"/>
    <property type="match status" value="1"/>
</dbReference>
<evidence type="ECO:0000256" key="1">
    <source>
        <dbReference type="ARBA" id="ARBA00022679"/>
    </source>
</evidence>
<proteinExistence type="predicted"/>
<organism evidence="5 6">
    <name type="scientific">Cryobacterium arcticum</name>
    <dbReference type="NCBI Taxonomy" id="670052"/>
    <lineage>
        <taxon>Bacteria</taxon>
        <taxon>Bacillati</taxon>
        <taxon>Actinomycetota</taxon>
        <taxon>Actinomycetes</taxon>
        <taxon>Micrococcales</taxon>
        <taxon>Microbacteriaceae</taxon>
        <taxon>Cryobacterium</taxon>
    </lineage>
</organism>
<dbReference type="PATRIC" id="fig|670052.7.peg.2202"/>
<dbReference type="STRING" id="670052.PA27867_2140"/>
<feature type="domain" description="Phospholipid/glycerol acyltransferase" evidence="4">
    <location>
        <begin position="66"/>
        <end position="185"/>
    </location>
</feature>
<feature type="region of interest" description="Disordered" evidence="3">
    <location>
        <begin position="1"/>
        <end position="28"/>
    </location>
</feature>
<dbReference type="SUPFAM" id="SSF69593">
    <property type="entry name" value="Glycerol-3-phosphate (1)-acyltransferase"/>
    <property type="match status" value="1"/>
</dbReference>
<dbReference type="RefSeq" id="WP_236900687.1">
    <property type="nucleotide sequence ID" value="NZ_CP016282.1"/>
</dbReference>
<dbReference type="Pfam" id="PF01553">
    <property type="entry name" value="Acyltransferase"/>
    <property type="match status" value="1"/>
</dbReference>
<dbReference type="InterPro" id="IPR002123">
    <property type="entry name" value="Plipid/glycerol_acylTrfase"/>
</dbReference>
<dbReference type="GO" id="GO:0003841">
    <property type="term" value="F:1-acylglycerol-3-phosphate O-acyltransferase activity"/>
    <property type="evidence" value="ECO:0007669"/>
    <property type="project" value="TreeGrafter"/>
</dbReference>
<dbReference type="EMBL" id="CP016282">
    <property type="protein sequence ID" value="ANP73092.1"/>
    <property type="molecule type" value="Genomic_DNA"/>
</dbReference>